<organism evidence="1 2">
    <name type="scientific">Lactobacillus helveticus CIRM-BIA 953</name>
    <dbReference type="NCBI Taxonomy" id="1226335"/>
    <lineage>
        <taxon>Bacteria</taxon>
        <taxon>Bacillati</taxon>
        <taxon>Bacillota</taxon>
        <taxon>Bacilli</taxon>
        <taxon>Lactobacillales</taxon>
        <taxon>Lactobacillaceae</taxon>
        <taxon>Lactobacillus</taxon>
    </lineage>
</organism>
<accession>U4QA26</accession>
<evidence type="ECO:0000313" key="1">
    <source>
        <dbReference type="EMBL" id="CDI41287.1"/>
    </source>
</evidence>
<reference evidence="1 2" key="1">
    <citation type="submission" date="2013-09" db="EMBL/GenBank/DDBJ databases">
        <title>Draft Genome Sequence of five Lactobacillus helveticus strains CIRM-BIA 101T, 103, 104, 951 and 953 isolated from milk product.</title>
        <authorList>
            <person name="Valence F."/>
            <person name="Chuat V."/>
            <person name="Ma L."/>
            <person name="Creno S."/>
            <person name="Falentin H."/>
            <person name="Lortal S."/>
            <person name="Bizet C."/>
            <person name="Clermont D."/>
            <person name="Loux V."/>
            <person name="Bouchier C."/>
            <person name="Cousin S."/>
        </authorList>
    </citation>
    <scope>NUCLEOTIDE SEQUENCE [LARGE SCALE GENOMIC DNA]</scope>
    <source>
        <strain evidence="1 2">CIRM-BIA 953</strain>
    </source>
</reference>
<dbReference type="EMBL" id="CBUH010000004">
    <property type="protein sequence ID" value="CDI41287.1"/>
    <property type="molecule type" value="Genomic_DNA"/>
</dbReference>
<comment type="caution">
    <text evidence="1">The sequence shown here is derived from an EMBL/GenBank/DDBJ whole genome shotgun (WGS) entry which is preliminary data.</text>
</comment>
<proteinExistence type="predicted"/>
<evidence type="ECO:0000313" key="2">
    <source>
        <dbReference type="Proteomes" id="UP000017243"/>
    </source>
</evidence>
<name>U4QA26_LACHE</name>
<protein>
    <submittedName>
        <fullName evidence="1">Uncharacterized protein</fullName>
    </submittedName>
</protein>
<dbReference type="Proteomes" id="UP000017243">
    <property type="component" value="Unassembled WGS sequence"/>
</dbReference>
<sequence length="14" mass="1814">MFKNVVINRWQNQH</sequence>
<gene>
    <name evidence="1" type="ORF">LHCIRMBIA953_01728</name>
</gene>